<name>A0A6J7G767_9ZZZZ</name>
<dbReference type="InterPro" id="IPR008927">
    <property type="entry name" value="6-PGluconate_DH-like_C_sf"/>
</dbReference>
<dbReference type="Gene3D" id="1.10.1040.10">
    <property type="entry name" value="N-(1-d-carboxylethyl)-l-norvaline Dehydrogenase, domain 2"/>
    <property type="match status" value="1"/>
</dbReference>
<evidence type="ECO:0000259" key="1">
    <source>
        <dbReference type="Pfam" id="PF07479"/>
    </source>
</evidence>
<dbReference type="EMBL" id="CAFBML010000054">
    <property type="protein sequence ID" value="CAB4902996.1"/>
    <property type="molecule type" value="Genomic_DNA"/>
</dbReference>
<dbReference type="AlphaFoldDB" id="A0A6J7G767"/>
<dbReference type="SUPFAM" id="SSF48179">
    <property type="entry name" value="6-phosphogluconate dehydrogenase C-terminal domain-like"/>
    <property type="match status" value="1"/>
</dbReference>
<gene>
    <name evidence="2" type="ORF">UFOPK3592_00552</name>
</gene>
<feature type="domain" description="Glycerol-3-phosphate dehydrogenase NAD-dependent C-terminal" evidence="1">
    <location>
        <begin position="2"/>
        <end position="51"/>
    </location>
</feature>
<proteinExistence type="predicted"/>
<dbReference type="InterPro" id="IPR006109">
    <property type="entry name" value="G3P_DH_NAD-dep_C"/>
</dbReference>
<organism evidence="2">
    <name type="scientific">freshwater metagenome</name>
    <dbReference type="NCBI Taxonomy" id="449393"/>
    <lineage>
        <taxon>unclassified sequences</taxon>
        <taxon>metagenomes</taxon>
        <taxon>ecological metagenomes</taxon>
    </lineage>
</organism>
<protein>
    <submittedName>
        <fullName evidence="2">Unannotated protein</fullName>
    </submittedName>
</protein>
<accession>A0A6J7G767</accession>
<evidence type="ECO:0000313" key="2">
    <source>
        <dbReference type="EMBL" id="CAB4902996.1"/>
    </source>
</evidence>
<reference evidence="2" key="1">
    <citation type="submission" date="2020-05" db="EMBL/GenBank/DDBJ databases">
        <authorList>
            <person name="Chiriac C."/>
            <person name="Salcher M."/>
            <person name="Ghai R."/>
            <person name="Kavagutti S V."/>
        </authorList>
    </citation>
    <scope>NUCLEOTIDE SEQUENCE</scope>
</reference>
<dbReference type="GO" id="GO:0006072">
    <property type="term" value="P:glycerol-3-phosphate metabolic process"/>
    <property type="evidence" value="ECO:0007669"/>
    <property type="project" value="InterPro"/>
</dbReference>
<dbReference type="GO" id="GO:0005975">
    <property type="term" value="P:carbohydrate metabolic process"/>
    <property type="evidence" value="ECO:0007669"/>
    <property type="project" value="InterPro"/>
</dbReference>
<dbReference type="Pfam" id="PF07479">
    <property type="entry name" value="NAD_Gly3P_dh_C"/>
    <property type="match status" value="1"/>
</dbReference>
<dbReference type="InterPro" id="IPR013328">
    <property type="entry name" value="6PGD_dom2"/>
</dbReference>
<sequence>MREVTNRLSQTAEGLASVSPILKLAADKDVKMPIVEQVLAVMEGRMEPRDIAPTLTHETDEPTSE</sequence>